<accession>A0ABN0T3L5</accession>
<dbReference type="EMBL" id="BAAABU010000001">
    <property type="protein sequence ID" value="GAA0211466.1"/>
    <property type="molecule type" value="Genomic_DNA"/>
</dbReference>
<dbReference type="PANTHER" id="PTHR30472">
    <property type="entry name" value="FERRIC ENTEROBACTIN TRANSPORT SYSTEM PERMEASE PROTEIN"/>
    <property type="match status" value="1"/>
</dbReference>
<reference evidence="9 10" key="1">
    <citation type="journal article" date="2019" name="Int. J. Syst. Evol. Microbiol.">
        <title>The Global Catalogue of Microorganisms (GCM) 10K type strain sequencing project: providing services to taxonomists for standard genome sequencing and annotation.</title>
        <authorList>
            <consortium name="The Broad Institute Genomics Platform"/>
            <consortium name="The Broad Institute Genome Sequencing Center for Infectious Disease"/>
            <person name="Wu L."/>
            <person name="Ma J."/>
        </authorList>
    </citation>
    <scope>NUCLEOTIDE SEQUENCE [LARGE SCALE GENOMIC DNA]</scope>
    <source>
        <strain evidence="9 10">JCM 3380</strain>
    </source>
</reference>
<keyword evidence="3" id="KW-0813">Transport</keyword>
<evidence type="ECO:0000256" key="5">
    <source>
        <dbReference type="ARBA" id="ARBA00022692"/>
    </source>
</evidence>
<evidence type="ECO:0000256" key="4">
    <source>
        <dbReference type="ARBA" id="ARBA00022475"/>
    </source>
</evidence>
<keyword evidence="6 8" id="KW-1133">Transmembrane helix</keyword>
<keyword evidence="5 8" id="KW-0812">Transmembrane</keyword>
<dbReference type="PANTHER" id="PTHR30472:SF37">
    <property type="entry name" value="FE(3+) DICITRATE TRANSPORT SYSTEM PERMEASE PROTEIN FECD-RELATED"/>
    <property type="match status" value="1"/>
</dbReference>
<protein>
    <submittedName>
        <fullName evidence="9">Iron ABC transporter permease</fullName>
    </submittedName>
</protein>
<feature type="transmembrane region" description="Helical" evidence="8">
    <location>
        <begin position="279"/>
        <end position="298"/>
    </location>
</feature>
<evidence type="ECO:0000256" key="6">
    <source>
        <dbReference type="ARBA" id="ARBA00022989"/>
    </source>
</evidence>
<comment type="similarity">
    <text evidence="2">Belongs to the binding-protein-dependent transport system permease family. FecCD subfamily.</text>
</comment>
<feature type="transmembrane region" description="Helical" evidence="8">
    <location>
        <begin position="124"/>
        <end position="147"/>
    </location>
</feature>
<name>A0ABN0T3L5_9PSEU</name>
<dbReference type="SUPFAM" id="SSF81345">
    <property type="entry name" value="ABC transporter involved in vitamin B12 uptake, BtuC"/>
    <property type="match status" value="1"/>
</dbReference>
<dbReference type="Pfam" id="PF01032">
    <property type="entry name" value="FecCD"/>
    <property type="match status" value="1"/>
</dbReference>
<evidence type="ECO:0000256" key="2">
    <source>
        <dbReference type="ARBA" id="ARBA00007935"/>
    </source>
</evidence>
<dbReference type="InterPro" id="IPR000522">
    <property type="entry name" value="ABC_transptr_permease_BtuC"/>
</dbReference>
<evidence type="ECO:0000256" key="1">
    <source>
        <dbReference type="ARBA" id="ARBA00004651"/>
    </source>
</evidence>
<dbReference type="Gene3D" id="1.10.3470.10">
    <property type="entry name" value="ABC transporter involved in vitamin B12 uptake, BtuC"/>
    <property type="match status" value="1"/>
</dbReference>
<dbReference type="RefSeq" id="WP_343932066.1">
    <property type="nucleotide sequence ID" value="NZ_BAAABU010000001.1"/>
</dbReference>
<feature type="transmembrane region" description="Helical" evidence="8">
    <location>
        <begin position="43"/>
        <end position="61"/>
    </location>
</feature>
<proteinExistence type="inferred from homology"/>
<evidence type="ECO:0000256" key="7">
    <source>
        <dbReference type="ARBA" id="ARBA00023136"/>
    </source>
</evidence>
<dbReference type="Proteomes" id="UP001500416">
    <property type="component" value="Unassembled WGS sequence"/>
</dbReference>
<keyword evidence="7 8" id="KW-0472">Membrane</keyword>
<comment type="caution">
    <text evidence="9">The sequence shown here is derived from an EMBL/GenBank/DDBJ whole genome shotgun (WGS) entry which is preliminary data.</text>
</comment>
<organism evidence="9 10">
    <name type="scientific">Saccharothrix mutabilis subsp. mutabilis</name>
    <dbReference type="NCBI Taxonomy" id="66855"/>
    <lineage>
        <taxon>Bacteria</taxon>
        <taxon>Bacillati</taxon>
        <taxon>Actinomycetota</taxon>
        <taxon>Actinomycetes</taxon>
        <taxon>Pseudonocardiales</taxon>
        <taxon>Pseudonocardiaceae</taxon>
        <taxon>Saccharothrix</taxon>
    </lineage>
</organism>
<feature type="transmembrane region" description="Helical" evidence="8">
    <location>
        <begin position="73"/>
        <end position="92"/>
    </location>
</feature>
<evidence type="ECO:0000313" key="10">
    <source>
        <dbReference type="Proteomes" id="UP001500416"/>
    </source>
</evidence>
<comment type="subcellular location">
    <subcellularLocation>
        <location evidence="1">Cell membrane</location>
        <topology evidence="1">Multi-pass membrane protein</topology>
    </subcellularLocation>
</comment>
<sequence length="302" mass="29769">MRLLALAAVAAVVGALALGQPVVAWPVTELEQVVVWQLRAPRLVLGAVAGACLGVAGLLLQESLRNPLAVPELLGVSGGAAAAVGTTVAFGLDVPGAPLTPALVGAALGGALTLVAVRGAEGPAAVLLIGAAVGSAAQAVMLAATAMTDTREQGVLVRYLLGSLTGTTWPTLVPVAVGLAVAVPAVLVALPRVRLLRLGDDEAMSAGLRPGRARVAVLAVASLLVAVVVGPAGPVAWVGFFAPRLAARLGRPSVGVTASLGALVVVVADLVARTVLYPVELPVGGLTALAAVGVGLLVRRRA</sequence>
<evidence type="ECO:0000256" key="8">
    <source>
        <dbReference type="SAM" id="Phobius"/>
    </source>
</evidence>
<dbReference type="InterPro" id="IPR037294">
    <property type="entry name" value="ABC_BtuC-like"/>
</dbReference>
<keyword evidence="4" id="KW-1003">Cell membrane</keyword>
<feature type="transmembrane region" description="Helical" evidence="8">
    <location>
        <begin position="215"/>
        <end position="242"/>
    </location>
</feature>
<feature type="transmembrane region" description="Helical" evidence="8">
    <location>
        <begin position="167"/>
        <end position="190"/>
    </location>
</feature>
<evidence type="ECO:0000256" key="3">
    <source>
        <dbReference type="ARBA" id="ARBA00022448"/>
    </source>
</evidence>
<keyword evidence="10" id="KW-1185">Reference proteome</keyword>
<evidence type="ECO:0000313" key="9">
    <source>
        <dbReference type="EMBL" id="GAA0211466.1"/>
    </source>
</evidence>
<gene>
    <name evidence="9" type="ORF">GCM10010492_06610</name>
</gene>
<feature type="transmembrane region" description="Helical" evidence="8">
    <location>
        <begin position="98"/>
        <end position="117"/>
    </location>
</feature>